<keyword evidence="13 19" id="KW-1133">Transmembrane helix</keyword>
<evidence type="ECO:0000256" key="6">
    <source>
        <dbReference type="ARBA" id="ARBA00012487"/>
    </source>
</evidence>
<evidence type="ECO:0000256" key="17">
    <source>
        <dbReference type="ARBA" id="ARBA00023264"/>
    </source>
</evidence>
<evidence type="ECO:0000256" key="10">
    <source>
        <dbReference type="ARBA" id="ARBA00022679"/>
    </source>
</evidence>
<evidence type="ECO:0000256" key="14">
    <source>
        <dbReference type="ARBA" id="ARBA00023098"/>
    </source>
</evidence>
<feature type="transmembrane region" description="Helical" evidence="19">
    <location>
        <begin position="73"/>
        <end position="89"/>
    </location>
</feature>
<name>A0A917E4T8_9SPHN</name>
<gene>
    <name evidence="20" type="ORF">GCM10011529_03970</name>
</gene>
<reference evidence="20" key="1">
    <citation type="journal article" date="2014" name="Int. J. Syst. Evol. Microbiol.">
        <title>Complete genome sequence of Corynebacterium casei LMG S-19264T (=DSM 44701T), isolated from a smear-ripened cheese.</title>
        <authorList>
            <consortium name="US DOE Joint Genome Institute (JGI-PGF)"/>
            <person name="Walter F."/>
            <person name="Albersmeier A."/>
            <person name="Kalinowski J."/>
            <person name="Ruckert C."/>
        </authorList>
    </citation>
    <scope>NUCLEOTIDE SEQUENCE</scope>
    <source>
        <strain evidence="20">CGMCC 1.15519</strain>
    </source>
</reference>
<organism evidence="20 21">
    <name type="scientific">Sandarakinorhabdus glacialis</name>
    <dbReference type="NCBI Taxonomy" id="1614636"/>
    <lineage>
        <taxon>Bacteria</taxon>
        <taxon>Pseudomonadati</taxon>
        <taxon>Pseudomonadota</taxon>
        <taxon>Alphaproteobacteria</taxon>
        <taxon>Sphingomonadales</taxon>
        <taxon>Sphingosinicellaceae</taxon>
        <taxon>Sandarakinorhabdus</taxon>
    </lineage>
</organism>
<evidence type="ECO:0000256" key="11">
    <source>
        <dbReference type="ARBA" id="ARBA00022692"/>
    </source>
</evidence>
<dbReference type="EC" id="2.7.7.41" evidence="6 18"/>
<dbReference type="AlphaFoldDB" id="A0A917E4T8"/>
<feature type="transmembrane region" description="Helical" evidence="19">
    <location>
        <begin position="26"/>
        <end position="43"/>
    </location>
</feature>
<comment type="similarity">
    <text evidence="5 18">Belongs to the CDS family.</text>
</comment>
<dbReference type="PANTHER" id="PTHR46382">
    <property type="entry name" value="PHOSPHATIDATE CYTIDYLYLTRANSFERASE"/>
    <property type="match status" value="1"/>
</dbReference>
<evidence type="ECO:0000256" key="4">
    <source>
        <dbReference type="ARBA" id="ARBA00005189"/>
    </source>
</evidence>
<accession>A0A917E4T8</accession>
<dbReference type="GO" id="GO:0004605">
    <property type="term" value="F:phosphatidate cytidylyltransferase activity"/>
    <property type="evidence" value="ECO:0007669"/>
    <property type="project" value="UniProtKB-EC"/>
</dbReference>
<dbReference type="InterPro" id="IPR000374">
    <property type="entry name" value="PC_trans"/>
</dbReference>
<comment type="pathway">
    <text evidence="3 18">Phospholipid metabolism; CDP-diacylglycerol biosynthesis; CDP-diacylglycerol from sn-glycerol 3-phosphate: step 3/3.</text>
</comment>
<dbReference type="Pfam" id="PF01148">
    <property type="entry name" value="CTP_transf_1"/>
    <property type="match status" value="1"/>
</dbReference>
<comment type="subcellular location">
    <subcellularLocation>
        <location evidence="2">Cell membrane</location>
        <topology evidence="2">Multi-pass membrane protein</topology>
    </subcellularLocation>
</comment>
<evidence type="ECO:0000256" key="16">
    <source>
        <dbReference type="ARBA" id="ARBA00023209"/>
    </source>
</evidence>
<feature type="transmembrane region" description="Helical" evidence="19">
    <location>
        <begin position="245"/>
        <end position="263"/>
    </location>
</feature>
<keyword evidence="10 18" id="KW-0808">Transferase</keyword>
<keyword evidence="17" id="KW-1208">Phospholipid metabolism</keyword>
<evidence type="ECO:0000256" key="3">
    <source>
        <dbReference type="ARBA" id="ARBA00005119"/>
    </source>
</evidence>
<evidence type="ECO:0000256" key="9">
    <source>
        <dbReference type="ARBA" id="ARBA00022516"/>
    </source>
</evidence>
<keyword evidence="16" id="KW-0594">Phospholipid biosynthesis</keyword>
<proteinExistence type="inferred from homology"/>
<evidence type="ECO:0000256" key="7">
    <source>
        <dbReference type="ARBA" id="ARBA00019373"/>
    </source>
</evidence>
<dbReference type="Proteomes" id="UP000635071">
    <property type="component" value="Unassembled WGS sequence"/>
</dbReference>
<evidence type="ECO:0000313" key="20">
    <source>
        <dbReference type="EMBL" id="GGE00909.1"/>
    </source>
</evidence>
<evidence type="ECO:0000256" key="15">
    <source>
        <dbReference type="ARBA" id="ARBA00023136"/>
    </source>
</evidence>
<comment type="catalytic activity">
    <reaction evidence="1 18">
        <text>a 1,2-diacyl-sn-glycero-3-phosphate + CTP + H(+) = a CDP-1,2-diacyl-sn-glycerol + diphosphate</text>
        <dbReference type="Rhea" id="RHEA:16229"/>
        <dbReference type="ChEBI" id="CHEBI:15378"/>
        <dbReference type="ChEBI" id="CHEBI:33019"/>
        <dbReference type="ChEBI" id="CHEBI:37563"/>
        <dbReference type="ChEBI" id="CHEBI:58332"/>
        <dbReference type="ChEBI" id="CHEBI:58608"/>
        <dbReference type="EC" id="2.7.7.41"/>
    </reaction>
</comment>
<keyword evidence="14" id="KW-0443">Lipid metabolism</keyword>
<dbReference type="RefSeq" id="WP_188761225.1">
    <property type="nucleotide sequence ID" value="NZ_BMJM01000001.1"/>
</dbReference>
<dbReference type="EMBL" id="BMJM01000001">
    <property type="protein sequence ID" value="GGE00909.1"/>
    <property type="molecule type" value="Genomic_DNA"/>
</dbReference>
<dbReference type="PANTHER" id="PTHR46382:SF1">
    <property type="entry name" value="PHOSPHATIDATE CYTIDYLYLTRANSFERASE"/>
    <property type="match status" value="1"/>
</dbReference>
<feature type="transmembrane region" description="Helical" evidence="19">
    <location>
        <begin position="101"/>
        <end position="120"/>
    </location>
</feature>
<keyword evidence="12 18" id="KW-0548">Nucleotidyltransferase</keyword>
<evidence type="ECO:0000256" key="19">
    <source>
        <dbReference type="SAM" id="Phobius"/>
    </source>
</evidence>
<feature type="transmembrane region" description="Helical" evidence="19">
    <location>
        <begin position="126"/>
        <end position="146"/>
    </location>
</feature>
<keyword evidence="8" id="KW-1003">Cell membrane</keyword>
<evidence type="ECO:0000313" key="21">
    <source>
        <dbReference type="Proteomes" id="UP000635071"/>
    </source>
</evidence>
<evidence type="ECO:0000256" key="13">
    <source>
        <dbReference type="ARBA" id="ARBA00022989"/>
    </source>
</evidence>
<reference evidence="20" key="2">
    <citation type="submission" date="2020-09" db="EMBL/GenBank/DDBJ databases">
        <authorList>
            <person name="Sun Q."/>
            <person name="Zhou Y."/>
        </authorList>
    </citation>
    <scope>NUCLEOTIDE SEQUENCE</scope>
    <source>
        <strain evidence="20">CGMCC 1.15519</strain>
    </source>
</reference>
<evidence type="ECO:0000256" key="5">
    <source>
        <dbReference type="ARBA" id="ARBA00010185"/>
    </source>
</evidence>
<sequence length="264" mass="26488">MLRVATGAALVAVALAAVWLGGQAFLALVAAGTLVMFAEWAVMQRMTRGVRLAGLILLAGAIALMSLVSTAEALMALAAGAAILGLFSARSGTGFSRSTGVSTVFGVLYCGLPAIALIWLRELPLGLPATVFVLVSVWATDIAAFFAGRAIGGAKLAPSISPNKTWAGAFGGIAGAMAVCGGLAIGYLSSIDGHGAVLFIPVAGMFAVLSILGDLFESWLKRRAGVKDSGSLLPGHGGVMDRLDGLVPVAIAGAAFFAVSGWAG</sequence>
<evidence type="ECO:0000256" key="2">
    <source>
        <dbReference type="ARBA" id="ARBA00004651"/>
    </source>
</evidence>
<keyword evidence="21" id="KW-1185">Reference proteome</keyword>
<evidence type="ECO:0000256" key="8">
    <source>
        <dbReference type="ARBA" id="ARBA00022475"/>
    </source>
</evidence>
<evidence type="ECO:0000256" key="18">
    <source>
        <dbReference type="RuleBase" id="RU003938"/>
    </source>
</evidence>
<dbReference type="GO" id="GO:0005886">
    <property type="term" value="C:plasma membrane"/>
    <property type="evidence" value="ECO:0007669"/>
    <property type="project" value="UniProtKB-SubCell"/>
</dbReference>
<keyword evidence="11 18" id="KW-0812">Transmembrane</keyword>
<dbReference type="GO" id="GO:0016024">
    <property type="term" value="P:CDP-diacylglycerol biosynthetic process"/>
    <property type="evidence" value="ECO:0007669"/>
    <property type="project" value="TreeGrafter"/>
</dbReference>
<keyword evidence="15 19" id="KW-0472">Membrane</keyword>
<dbReference type="PROSITE" id="PS01315">
    <property type="entry name" value="CDS"/>
    <property type="match status" value="1"/>
</dbReference>
<keyword evidence="9" id="KW-0444">Lipid biosynthesis</keyword>
<protein>
    <recommendedName>
        <fullName evidence="7 18">Phosphatidate cytidylyltransferase</fullName>
        <ecNumber evidence="6 18">2.7.7.41</ecNumber>
    </recommendedName>
</protein>
<feature type="transmembrane region" description="Helical" evidence="19">
    <location>
        <begin position="50"/>
        <end position="67"/>
    </location>
</feature>
<evidence type="ECO:0000256" key="1">
    <source>
        <dbReference type="ARBA" id="ARBA00001698"/>
    </source>
</evidence>
<evidence type="ECO:0000256" key="12">
    <source>
        <dbReference type="ARBA" id="ARBA00022695"/>
    </source>
</evidence>
<feature type="transmembrane region" description="Helical" evidence="19">
    <location>
        <begin position="166"/>
        <end position="188"/>
    </location>
</feature>
<comment type="caution">
    <text evidence="20">The sequence shown here is derived from an EMBL/GenBank/DDBJ whole genome shotgun (WGS) entry which is preliminary data.</text>
</comment>
<feature type="transmembrane region" description="Helical" evidence="19">
    <location>
        <begin position="194"/>
        <end position="213"/>
    </location>
</feature>
<comment type="pathway">
    <text evidence="4">Lipid metabolism.</text>
</comment>